<dbReference type="AlphaFoldDB" id="A0A6J6LR48"/>
<gene>
    <name evidence="5" type="ORF">UFOPK2242_01082</name>
    <name evidence="6" type="ORF">UFOPK2925_00663</name>
    <name evidence="7" type="ORF">UFOPK2996_01200</name>
    <name evidence="8" type="ORF">UFOPK4071_01112</name>
</gene>
<dbReference type="NCBIfam" id="TIGR01162">
    <property type="entry name" value="purE"/>
    <property type="match status" value="1"/>
</dbReference>
<comment type="pathway">
    <text evidence="3">Purine metabolism.</text>
</comment>
<proteinExistence type="inferred from homology"/>
<dbReference type="PANTHER" id="PTHR23046">
    <property type="entry name" value="PHOSPHORIBOSYLAMINOIMIDAZOLE CARBOXYLASE CATALYTIC SUBUNIT"/>
    <property type="match status" value="1"/>
</dbReference>
<evidence type="ECO:0000256" key="1">
    <source>
        <dbReference type="ARBA" id="ARBA00022755"/>
    </source>
</evidence>
<dbReference type="HAMAP" id="MF_01929">
    <property type="entry name" value="PurE_classI"/>
    <property type="match status" value="1"/>
</dbReference>
<evidence type="ECO:0000313" key="5">
    <source>
        <dbReference type="EMBL" id="CAB4662963.1"/>
    </source>
</evidence>
<evidence type="ECO:0000313" key="8">
    <source>
        <dbReference type="EMBL" id="CAB5018859.1"/>
    </source>
</evidence>
<dbReference type="Gene3D" id="3.40.50.1970">
    <property type="match status" value="1"/>
</dbReference>
<dbReference type="Pfam" id="PF00731">
    <property type="entry name" value="AIRC"/>
    <property type="match status" value="1"/>
</dbReference>
<evidence type="ECO:0000313" key="6">
    <source>
        <dbReference type="EMBL" id="CAB4777981.1"/>
    </source>
</evidence>
<evidence type="ECO:0000256" key="3">
    <source>
        <dbReference type="ARBA" id="ARBA00025704"/>
    </source>
</evidence>
<keyword evidence="1" id="KW-0658">Purine biosynthesis</keyword>
<feature type="domain" description="PurE" evidence="4">
    <location>
        <begin position="2"/>
        <end position="151"/>
    </location>
</feature>
<dbReference type="EMBL" id="CAFAAH010000180">
    <property type="protein sequence ID" value="CAB4803604.1"/>
    <property type="molecule type" value="Genomic_DNA"/>
</dbReference>
<dbReference type="GO" id="GO:0016853">
    <property type="term" value="F:isomerase activity"/>
    <property type="evidence" value="ECO:0007669"/>
    <property type="project" value="UniProtKB-KW"/>
</dbReference>
<dbReference type="EMBL" id="CAFBPF010000149">
    <property type="protein sequence ID" value="CAB5018859.1"/>
    <property type="molecule type" value="Genomic_DNA"/>
</dbReference>
<name>A0A6J6LR48_9ZZZZ</name>
<dbReference type="EMBL" id="CAEZWM010000140">
    <property type="protein sequence ID" value="CAB4662963.1"/>
    <property type="molecule type" value="Genomic_DNA"/>
</dbReference>
<dbReference type="GO" id="GO:0006189">
    <property type="term" value="P:'de novo' IMP biosynthetic process"/>
    <property type="evidence" value="ECO:0007669"/>
    <property type="project" value="InterPro"/>
</dbReference>
<evidence type="ECO:0000259" key="4">
    <source>
        <dbReference type="SMART" id="SM01001"/>
    </source>
</evidence>
<reference evidence="5" key="1">
    <citation type="submission" date="2020-05" db="EMBL/GenBank/DDBJ databases">
        <authorList>
            <person name="Chiriac C."/>
            <person name="Salcher M."/>
            <person name="Ghai R."/>
            <person name="Kavagutti S V."/>
        </authorList>
    </citation>
    <scope>NUCLEOTIDE SEQUENCE</scope>
</reference>
<keyword evidence="2" id="KW-0413">Isomerase</keyword>
<dbReference type="PANTHER" id="PTHR23046:SF2">
    <property type="entry name" value="PHOSPHORIBOSYLAMINOIMIDAZOLE CARBOXYLASE"/>
    <property type="match status" value="1"/>
</dbReference>
<dbReference type="InterPro" id="IPR000031">
    <property type="entry name" value="PurE_dom"/>
</dbReference>
<organism evidence="5">
    <name type="scientific">freshwater metagenome</name>
    <dbReference type="NCBI Taxonomy" id="449393"/>
    <lineage>
        <taxon>unclassified sequences</taxon>
        <taxon>metagenomes</taxon>
        <taxon>ecological metagenomes</taxon>
    </lineage>
</organism>
<dbReference type="InterPro" id="IPR024694">
    <property type="entry name" value="PurE_prokaryotes"/>
</dbReference>
<accession>A0A6J6LR48</accession>
<evidence type="ECO:0000313" key="7">
    <source>
        <dbReference type="EMBL" id="CAB4803604.1"/>
    </source>
</evidence>
<dbReference type="EMBL" id="CAEZZU010000080">
    <property type="protein sequence ID" value="CAB4777981.1"/>
    <property type="molecule type" value="Genomic_DNA"/>
</dbReference>
<dbReference type="InterPro" id="IPR033747">
    <property type="entry name" value="PurE_ClassI"/>
</dbReference>
<dbReference type="SMART" id="SM01001">
    <property type="entry name" value="AIRC"/>
    <property type="match status" value="1"/>
</dbReference>
<evidence type="ECO:0000256" key="2">
    <source>
        <dbReference type="ARBA" id="ARBA00023235"/>
    </source>
</evidence>
<dbReference type="PIRSF" id="PIRSF001338">
    <property type="entry name" value="AIR_carboxylase"/>
    <property type="match status" value="1"/>
</dbReference>
<protein>
    <submittedName>
        <fullName evidence="5">Unannotated protein</fullName>
    </submittedName>
</protein>
<sequence>MPVVGVIMGSDSDLPIMQGAIEALTEFDIAHEVRIVSAHRTPDVMWDYAKHAAERGLRVIIAGAGGAAHLPGMTASLTPLPVIGVPVPLANFDGLDSLLSIVQMPSGVPVAAVAVGNSRNAGLLAIRILASSDLDLQRRMESYQAGLSEMVKEKDATLRAAHEA</sequence>
<dbReference type="SUPFAM" id="SSF52255">
    <property type="entry name" value="N5-CAIR mutase (phosphoribosylaminoimidazole carboxylase, PurE)"/>
    <property type="match status" value="1"/>
</dbReference>